<evidence type="ECO:0000313" key="4">
    <source>
        <dbReference type="EMBL" id="QDS93963.1"/>
    </source>
</evidence>
<keyword evidence="5" id="KW-1185">Reference proteome</keyword>
<dbReference type="PROSITE" id="PS50294">
    <property type="entry name" value="WD_REPEATS_REGION"/>
    <property type="match status" value="2"/>
</dbReference>
<dbReference type="Gene3D" id="2.130.10.10">
    <property type="entry name" value="YVTN repeat-like/Quinoprotein amine dehydrogenase"/>
    <property type="match status" value="3"/>
</dbReference>
<feature type="repeat" description="WD" evidence="3">
    <location>
        <begin position="159"/>
        <end position="200"/>
    </location>
</feature>
<dbReference type="AlphaFoldDB" id="A0A517MGE6"/>
<dbReference type="SMART" id="SM00320">
    <property type="entry name" value="WD40"/>
    <property type="match status" value="4"/>
</dbReference>
<dbReference type="Proteomes" id="UP000320672">
    <property type="component" value="Chromosome"/>
</dbReference>
<dbReference type="EMBL" id="CP036262">
    <property type="protein sequence ID" value="QDS93963.1"/>
    <property type="molecule type" value="Genomic_DNA"/>
</dbReference>
<dbReference type="KEGG" id="rml:FF011L_27400"/>
<evidence type="ECO:0000313" key="5">
    <source>
        <dbReference type="Proteomes" id="UP000320672"/>
    </source>
</evidence>
<reference evidence="4 5" key="1">
    <citation type="submission" date="2019-02" db="EMBL/GenBank/DDBJ databases">
        <title>Deep-cultivation of Planctomycetes and their phenomic and genomic characterization uncovers novel biology.</title>
        <authorList>
            <person name="Wiegand S."/>
            <person name="Jogler M."/>
            <person name="Boedeker C."/>
            <person name="Pinto D."/>
            <person name="Vollmers J."/>
            <person name="Rivas-Marin E."/>
            <person name="Kohn T."/>
            <person name="Peeters S.H."/>
            <person name="Heuer A."/>
            <person name="Rast P."/>
            <person name="Oberbeckmann S."/>
            <person name="Bunk B."/>
            <person name="Jeske O."/>
            <person name="Meyerdierks A."/>
            <person name="Storesund J.E."/>
            <person name="Kallscheuer N."/>
            <person name="Luecker S."/>
            <person name="Lage O.M."/>
            <person name="Pohl T."/>
            <person name="Merkel B.J."/>
            <person name="Hornburger P."/>
            <person name="Mueller R.-W."/>
            <person name="Bruemmer F."/>
            <person name="Labrenz M."/>
            <person name="Spormann A.M."/>
            <person name="Op den Camp H."/>
            <person name="Overmann J."/>
            <person name="Amann R."/>
            <person name="Jetten M.S.M."/>
            <person name="Mascher T."/>
            <person name="Medema M.H."/>
            <person name="Devos D.P."/>
            <person name="Kaster A.-K."/>
            <person name="Ovreas L."/>
            <person name="Rohde M."/>
            <person name="Galperin M.Y."/>
            <person name="Jogler C."/>
        </authorList>
    </citation>
    <scope>NUCLEOTIDE SEQUENCE [LARGE SCALE GENOMIC DNA]</scope>
    <source>
        <strain evidence="4 5">FF011L</strain>
    </source>
</reference>
<evidence type="ECO:0000256" key="3">
    <source>
        <dbReference type="PROSITE-ProRule" id="PRU00221"/>
    </source>
</evidence>
<sequence length="363" mass="39606">MADKPQTDEPIAALTPQPIGKPIEYERMLWHARFSPDGQWLVAVGQDAKIVRWTVADPTEENGTGLTQGESLTGHNGWICGLAFHPKLSHLYTVDSWGQLACYPYSQPETSEPLWNHQSAHEGWIRTIAIHPTGTRVATGGNDGVVRIWSTVDGAPVSHWAHGSKVMSLAFTPDGKSLVSGDLFGIIRQWDLDTGKSIRELSAVPLYQKHYNQECGGVRRLVFSPQGDRLAATGQKEPKGGFATGTPCVIVFDWATGDVLREMVVGDQNDGFAYDAMFHSSGNVVACSSAFPRKGPFWLWHPESEQALLIDKKLSNGLSLSLHPDGRRLALLTSNAPNGNGRGLKDGEYPGGRSRIVLMQLST</sequence>
<keyword evidence="2" id="KW-0677">Repeat</keyword>
<dbReference type="InterPro" id="IPR036322">
    <property type="entry name" value="WD40_repeat_dom_sf"/>
</dbReference>
<dbReference type="SUPFAM" id="SSF50978">
    <property type="entry name" value="WD40 repeat-like"/>
    <property type="match status" value="1"/>
</dbReference>
<evidence type="ECO:0000256" key="2">
    <source>
        <dbReference type="ARBA" id="ARBA00022737"/>
    </source>
</evidence>
<name>A0A517MGE6_9BACT</name>
<feature type="repeat" description="WD" evidence="3">
    <location>
        <begin position="118"/>
        <end position="159"/>
    </location>
</feature>
<dbReference type="InterPro" id="IPR001680">
    <property type="entry name" value="WD40_rpt"/>
</dbReference>
<dbReference type="PANTHER" id="PTHR19848">
    <property type="entry name" value="WD40 REPEAT PROTEIN"/>
    <property type="match status" value="1"/>
</dbReference>
<evidence type="ECO:0000256" key="1">
    <source>
        <dbReference type="ARBA" id="ARBA00022574"/>
    </source>
</evidence>
<keyword evidence="1 3" id="KW-0853">WD repeat</keyword>
<gene>
    <name evidence="4" type="ORF">FF011L_27400</name>
</gene>
<organism evidence="4 5">
    <name type="scientific">Roseimaritima multifibrata</name>
    <dbReference type="NCBI Taxonomy" id="1930274"/>
    <lineage>
        <taxon>Bacteria</taxon>
        <taxon>Pseudomonadati</taxon>
        <taxon>Planctomycetota</taxon>
        <taxon>Planctomycetia</taxon>
        <taxon>Pirellulales</taxon>
        <taxon>Pirellulaceae</taxon>
        <taxon>Roseimaritima</taxon>
    </lineage>
</organism>
<protein>
    <submittedName>
        <fullName evidence="4">WD domain, G-beta repeat</fullName>
    </submittedName>
</protein>
<dbReference type="PROSITE" id="PS50082">
    <property type="entry name" value="WD_REPEATS_2"/>
    <property type="match status" value="2"/>
</dbReference>
<dbReference type="PANTHER" id="PTHR19848:SF8">
    <property type="entry name" value="F-BOX AND WD REPEAT DOMAIN CONTAINING 7"/>
    <property type="match status" value="1"/>
</dbReference>
<dbReference type="InterPro" id="IPR015943">
    <property type="entry name" value="WD40/YVTN_repeat-like_dom_sf"/>
</dbReference>
<dbReference type="Pfam" id="PF00400">
    <property type="entry name" value="WD40"/>
    <property type="match status" value="4"/>
</dbReference>
<proteinExistence type="predicted"/>
<dbReference type="RefSeq" id="WP_218933180.1">
    <property type="nucleotide sequence ID" value="NZ_CP036262.1"/>
</dbReference>
<accession>A0A517MGE6</accession>